<dbReference type="InterPro" id="IPR000719">
    <property type="entry name" value="Prot_kinase_dom"/>
</dbReference>
<evidence type="ECO:0000256" key="5">
    <source>
        <dbReference type="ARBA" id="ARBA00022840"/>
    </source>
</evidence>
<dbReference type="SUPFAM" id="SSF53098">
    <property type="entry name" value="Ribonuclease H-like"/>
    <property type="match status" value="4"/>
</dbReference>
<dbReference type="GO" id="GO:0005524">
    <property type="term" value="F:ATP binding"/>
    <property type="evidence" value="ECO:0007669"/>
    <property type="project" value="UniProtKB-UniRule"/>
</dbReference>
<dbReference type="FunFam" id="3.30.420.10:FF:000076">
    <property type="entry name" value="RBR-type E3 ubiquitin transferase"/>
    <property type="match status" value="3"/>
</dbReference>
<keyword evidence="11" id="KW-1185">Reference proteome</keyword>
<dbReference type="GO" id="GO:0003676">
    <property type="term" value="F:nucleic acid binding"/>
    <property type="evidence" value="ECO:0007669"/>
    <property type="project" value="InterPro"/>
</dbReference>
<dbReference type="GO" id="GO:0004523">
    <property type="term" value="F:RNA-DNA hybrid ribonuclease activity"/>
    <property type="evidence" value="ECO:0007669"/>
    <property type="project" value="InterPro"/>
</dbReference>
<feature type="domain" description="Protein kinase" evidence="8">
    <location>
        <begin position="515"/>
        <end position="813"/>
    </location>
</feature>
<dbReference type="InterPro" id="IPR002156">
    <property type="entry name" value="RNaseH_domain"/>
</dbReference>
<feature type="domain" description="RNase H type-1" evidence="9">
    <location>
        <begin position="286"/>
        <end position="430"/>
    </location>
</feature>
<evidence type="ECO:0000256" key="3">
    <source>
        <dbReference type="ARBA" id="ARBA00022741"/>
    </source>
</evidence>
<dbReference type="CDD" id="cd09279">
    <property type="entry name" value="RNase_HI_like"/>
    <property type="match status" value="3"/>
</dbReference>
<evidence type="ECO:0000256" key="4">
    <source>
        <dbReference type="ARBA" id="ARBA00022777"/>
    </source>
</evidence>
<dbReference type="InterPro" id="IPR008271">
    <property type="entry name" value="Ser/Thr_kinase_AS"/>
</dbReference>
<organism evidence="10 11">
    <name type="scientific">Acer saccharum</name>
    <name type="common">Sugar maple</name>
    <dbReference type="NCBI Taxonomy" id="4024"/>
    <lineage>
        <taxon>Eukaryota</taxon>
        <taxon>Viridiplantae</taxon>
        <taxon>Streptophyta</taxon>
        <taxon>Embryophyta</taxon>
        <taxon>Tracheophyta</taxon>
        <taxon>Spermatophyta</taxon>
        <taxon>Magnoliopsida</taxon>
        <taxon>eudicotyledons</taxon>
        <taxon>Gunneridae</taxon>
        <taxon>Pentapetalae</taxon>
        <taxon>rosids</taxon>
        <taxon>malvids</taxon>
        <taxon>Sapindales</taxon>
        <taxon>Sapindaceae</taxon>
        <taxon>Hippocastanoideae</taxon>
        <taxon>Acereae</taxon>
        <taxon>Acer</taxon>
    </lineage>
</organism>
<dbReference type="Gene3D" id="3.40.970.10">
    <property type="entry name" value="Ribonuclease H1, N-terminal domain"/>
    <property type="match status" value="1"/>
</dbReference>
<dbReference type="EMBL" id="JAUESC010000383">
    <property type="protein sequence ID" value="KAK0585451.1"/>
    <property type="molecule type" value="Genomic_DNA"/>
</dbReference>
<keyword evidence="4" id="KW-0418">Kinase</keyword>
<dbReference type="PROSITE" id="PS00107">
    <property type="entry name" value="PROTEIN_KINASE_ATP"/>
    <property type="match status" value="1"/>
</dbReference>
<dbReference type="Pfam" id="PF01693">
    <property type="entry name" value="Cauli_VI"/>
    <property type="match status" value="1"/>
</dbReference>
<dbReference type="InterPro" id="IPR009027">
    <property type="entry name" value="Ribosomal_bL9/RNase_H1_N"/>
</dbReference>
<evidence type="ECO:0000256" key="6">
    <source>
        <dbReference type="PROSITE-ProRule" id="PRU10141"/>
    </source>
</evidence>
<dbReference type="Pfam" id="PF13456">
    <property type="entry name" value="RVT_3"/>
    <property type="match status" value="4"/>
</dbReference>
<dbReference type="InterPro" id="IPR017441">
    <property type="entry name" value="Protein_kinase_ATP_BS"/>
</dbReference>
<feature type="binding site" evidence="6">
    <location>
        <position position="543"/>
    </location>
    <ligand>
        <name>ATP</name>
        <dbReference type="ChEBI" id="CHEBI:30616"/>
    </ligand>
</feature>
<accession>A0AA39RY81</accession>
<dbReference type="AlphaFoldDB" id="A0AA39RY81"/>
<evidence type="ECO:0000259" key="8">
    <source>
        <dbReference type="PROSITE" id="PS50011"/>
    </source>
</evidence>
<dbReference type="SUPFAM" id="SSF56112">
    <property type="entry name" value="Protein kinase-like (PK-like)"/>
    <property type="match status" value="2"/>
</dbReference>
<dbReference type="GO" id="GO:0004674">
    <property type="term" value="F:protein serine/threonine kinase activity"/>
    <property type="evidence" value="ECO:0007669"/>
    <property type="project" value="UniProtKB-KW"/>
</dbReference>
<evidence type="ECO:0000313" key="11">
    <source>
        <dbReference type="Proteomes" id="UP001168877"/>
    </source>
</evidence>
<dbReference type="PROSITE" id="PS50011">
    <property type="entry name" value="PROTEIN_KINASE_DOM"/>
    <property type="match status" value="1"/>
</dbReference>
<dbReference type="Gene3D" id="1.10.510.10">
    <property type="entry name" value="Transferase(Phosphotransferase) domain 1"/>
    <property type="match status" value="1"/>
</dbReference>
<keyword evidence="1" id="KW-0723">Serine/threonine-protein kinase</keyword>
<dbReference type="PROSITE" id="PS50879">
    <property type="entry name" value="RNASE_H_1"/>
    <property type="match status" value="3"/>
</dbReference>
<protein>
    <submittedName>
        <fullName evidence="10">Uncharacterized protein</fullName>
    </submittedName>
</protein>
<feature type="region of interest" description="Disordered" evidence="7">
    <location>
        <begin position="1143"/>
        <end position="1183"/>
    </location>
</feature>
<keyword evidence="3 6" id="KW-0547">Nucleotide-binding</keyword>
<dbReference type="PANTHER" id="PTHR46387">
    <property type="entry name" value="POLYNUCLEOTIDYL TRANSFERASE, RIBONUCLEASE H-LIKE SUPERFAMILY PROTEIN"/>
    <property type="match status" value="1"/>
</dbReference>
<keyword evidence="5 6" id="KW-0067">ATP-binding</keyword>
<evidence type="ECO:0000313" key="10">
    <source>
        <dbReference type="EMBL" id="KAK0585451.1"/>
    </source>
</evidence>
<feature type="domain" description="RNase H type-1" evidence="9">
    <location>
        <begin position="137"/>
        <end position="268"/>
    </location>
</feature>
<keyword evidence="2" id="KW-0808">Transferase</keyword>
<dbReference type="InterPro" id="IPR012337">
    <property type="entry name" value="RNaseH-like_sf"/>
</dbReference>
<dbReference type="Pfam" id="PF00069">
    <property type="entry name" value="Pkinase"/>
    <property type="match status" value="1"/>
</dbReference>
<name>A0AA39RY81_ACESA</name>
<dbReference type="InterPro" id="IPR011320">
    <property type="entry name" value="RNase_H1_N"/>
</dbReference>
<sequence>MEEDKDAFYVVRKGDVIGIYKTLDDCQAQAGFSVCNPSVTVYKGYGLPKDAEEYLASHGLKNSIYSVSASDVKEDLFGKLVPCPFQQPASYGGTKSVKVSPPKRLKEEAFGSTSVSRAPQQKQSKLDNCVVTQAISSNCSCILEFDGASKGNPGQAGAGAVLRAEDGSVVWRIREGVGIATNNVAEYRALILGLKYALKKGFKHIRVHGDSMLVCMQIQGLWKINKANLAVLCQEAKELKDKFLSFKISHVYRESNAEADAQANLGIYLKDGQFEEEVFDPSMERKGKSCTIEYDGASKGNPGRAGAGVVLRDDSGNVVVRAREGLGSTTNNVAEYRALNRGMKTALEHGYTNVRVKGDSQLVSNQVNGDWRVNSPNLTPLHNEATQLKSQFQRFEMDHIPRSCTIEYDGASEGNPGRAGAGVVLRDDSGNVVVRAREGLGSTTNNVAEYRALNRGMKTALEHGYTNNNLRAAVPNLESAGIDLLLRMLCMDPDKRITAENAQKHEYFSKKDGLYEIFGLIGEGRYGKVYRGQVNNEIVAVKKISLEMEEEGVPSFALREISLLKKLQHENIIRLLHQKFMETELWLVFEFLDSDLKEHMESGFENDSCMIKVSGNLCFQKFLYQILCAVSFCHSHKILHRDLKPENFLVNRCTNTLKLANFGTARSIPEGKLTPQGIGPPEGTLTPQVVTLHDRPPEILLGSNHYSTAVDVWSIGCILAELVNQETLFPGETENDQLFKIFSVRGTPNEENWPGVTSLVGFQLDFPNQGPSDLKTVVPNLEPAGVDLLSSQWRLRLFRDELMSRSEKKHTHAGDPCFVCAYSNTYAAVRIATKELPGKVVVPFSLKTLRPVHDFFKEWHSCTIEYEKEILEPEELVLEAGVVLRDESGCSMSCTIEFDGASKGNPGRSGAGVVLRDDSGKEVMRAREGLGSTTNNAAEYRALIRGMKTALDHGYTDVRVQGDSQLVSNQVNGKWKVKSPSLTQLYKDATELKGQFQGFKMDHVPRMVKLKKSIPTPMIQNMGYILVTTLQNLNRIMNPQKQRLNRVINWYNELVWCRSTKFGYTRFKEYDHRNACIEKPGNGEEMNGLSDDSITKEEMVKATNAVEKEVSKSVQVHDSGVLENNLCWDTVGVDEEVEGIGTLGRAGRDDKMSSLSSRKKGKASLGSSSRHSMKTRSAKTHNTTMEDEVIKTMEIGTALGFDFSGSKDGVFEAIARREEEDENKFKELYG</sequence>
<dbReference type="Gene3D" id="3.30.200.20">
    <property type="entry name" value="Phosphorylase Kinase, domain 1"/>
    <property type="match status" value="1"/>
</dbReference>
<evidence type="ECO:0000256" key="2">
    <source>
        <dbReference type="ARBA" id="ARBA00022679"/>
    </source>
</evidence>
<feature type="domain" description="RNase H type-1" evidence="9">
    <location>
        <begin position="890"/>
        <end position="1025"/>
    </location>
</feature>
<dbReference type="SUPFAM" id="SSF55658">
    <property type="entry name" value="L9 N-domain-like"/>
    <property type="match status" value="1"/>
</dbReference>
<dbReference type="Gene3D" id="3.30.420.10">
    <property type="entry name" value="Ribonuclease H-like superfamily/Ribonuclease H"/>
    <property type="match status" value="4"/>
</dbReference>
<dbReference type="InterPro" id="IPR037056">
    <property type="entry name" value="RNase_H1_N_sf"/>
</dbReference>
<reference evidence="10" key="1">
    <citation type="journal article" date="2022" name="Plant J.">
        <title>Strategies of tolerance reflected in two North American maple genomes.</title>
        <authorList>
            <person name="McEvoy S.L."/>
            <person name="Sezen U.U."/>
            <person name="Trouern-Trend A."/>
            <person name="McMahon S.M."/>
            <person name="Schaberg P.G."/>
            <person name="Yang J."/>
            <person name="Wegrzyn J.L."/>
            <person name="Swenson N.G."/>
        </authorList>
    </citation>
    <scope>NUCLEOTIDE SEQUENCE</scope>
    <source>
        <strain evidence="10">NS2018</strain>
    </source>
</reference>
<dbReference type="PANTHER" id="PTHR46387:SF40">
    <property type="entry name" value="POLYNUCLEOTIDYL TRANSFERASE, RIBONUCLEASE H-LIKE SUPERFAMILY PROTEIN"/>
    <property type="match status" value="1"/>
</dbReference>
<evidence type="ECO:0000256" key="7">
    <source>
        <dbReference type="SAM" id="MobiDB-lite"/>
    </source>
</evidence>
<dbReference type="InterPro" id="IPR011009">
    <property type="entry name" value="Kinase-like_dom_sf"/>
</dbReference>
<dbReference type="FunFam" id="1.10.510.10:FF:000624">
    <property type="entry name" value="Mitogen-activated protein kinase"/>
    <property type="match status" value="1"/>
</dbReference>
<comment type="caution">
    <text evidence="10">The sequence shown here is derived from an EMBL/GenBank/DDBJ whole genome shotgun (WGS) entry which is preliminary data.</text>
</comment>
<dbReference type="CDD" id="cd07829">
    <property type="entry name" value="STKc_CDK_like"/>
    <property type="match status" value="1"/>
</dbReference>
<dbReference type="InterPro" id="IPR036397">
    <property type="entry name" value="RNaseH_sf"/>
</dbReference>
<dbReference type="Proteomes" id="UP001168877">
    <property type="component" value="Unassembled WGS sequence"/>
</dbReference>
<dbReference type="SMART" id="SM00220">
    <property type="entry name" value="S_TKc"/>
    <property type="match status" value="1"/>
</dbReference>
<gene>
    <name evidence="10" type="ORF">LWI29_028730</name>
</gene>
<evidence type="ECO:0000256" key="1">
    <source>
        <dbReference type="ARBA" id="ARBA00022527"/>
    </source>
</evidence>
<proteinExistence type="predicted"/>
<evidence type="ECO:0000259" key="9">
    <source>
        <dbReference type="PROSITE" id="PS50879"/>
    </source>
</evidence>
<reference evidence="10" key="2">
    <citation type="submission" date="2023-06" db="EMBL/GenBank/DDBJ databases">
        <authorList>
            <person name="Swenson N.G."/>
            <person name="Wegrzyn J.L."/>
            <person name="Mcevoy S.L."/>
        </authorList>
    </citation>
    <scope>NUCLEOTIDE SEQUENCE</scope>
    <source>
        <strain evidence="10">NS2018</strain>
        <tissue evidence="10">Leaf</tissue>
    </source>
</reference>
<dbReference type="PROSITE" id="PS00108">
    <property type="entry name" value="PROTEIN_KINASE_ST"/>
    <property type="match status" value="1"/>
</dbReference>